<dbReference type="EMBL" id="MWMH01000002">
    <property type="protein sequence ID" value="OOP74117.1"/>
    <property type="molecule type" value="Genomic_DNA"/>
</dbReference>
<name>A0A1S9N994_CLOBE</name>
<dbReference type="AlphaFoldDB" id="A0A1S9N994"/>
<sequence length="534" mass="64397">MHEEYCNCALNWRVGGICHYYSNSIFNEAGELYDGKEEYFIIFKNYISNAQNDKVLLKFLKENYDGHYCCYFNIAIFLIKQIYGDYHETSDKDLEAFIISYLKWSYGLPYDENNKLRKNLKGVEIEKKCCCYPESWKSKICHTYIKNLIREDGTLYNKNDEIYIEMLKDYISMERNDRVLFDFIKENCEKYKMCYYDIAVFIMWKIYDHFDILMRKDIIIFMISYLYWSYGNPYDTDNILRKHFAKEEIKDYKCNCKECFGEKCYRRCDGFSLTDYYLKSKGVFGIRREWMGYALLYTDFIEPGKNDKTLREFLSRNYNGEFCYLKIAEWIVKKTKRHLYYVADNEEDLIDCIMSYLYWAYGAPYDEDHNALKVMIDMEKIRRKKRKEKADNRILKKQISNKVDIREKYKLCICKKRIGQGQLRKDALIYYDGKCLMCGVDNEKLLNTSHIQTFAKSEKKKSRNIYNVLLLCDKHDGLFNDGLISFNDDGKIIISSELDEKNRKELQLEEDMIIELELEHKEFLKWHRENVFIK</sequence>
<dbReference type="Pfam" id="PF13391">
    <property type="entry name" value="HNH_2"/>
    <property type="match status" value="1"/>
</dbReference>
<organism evidence="2 3">
    <name type="scientific">Clostridium beijerinckii</name>
    <name type="common">Clostridium MP</name>
    <dbReference type="NCBI Taxonomy" id="1520"/>
    <lineage>
        <taxon>Bacteria</taxon>
        <taxon>Bacillati</taxon>
        <taxon>Bacillota</taxon>
        <taxon>Clostridia</taxon>
        <taxon>Eubacteriales</taxon>
        <taxon>Clostridiaceae</taxon>
        <taxon>Clostridium</taxon>
    </lineage>
</organism>
<dbReference type="InterPro" id="IPR003615">
    <property type="entry name" value="HNH_nuc"/>
</dbReference>
<evidence type="ECO:0000313" key="3">
    <source>
        <dbReference type="Proteomes" id="UP000190959"/>
    </source>
</evidence>
<reference evidence="2 3" key="1">
    <citation type="submission" date="2017-02" db="EMBL/GenBank/DDBJ databases">
        <title>Genome sequence of Clostridium beijerinckii Br21.</title>
        <authorList>
            <person name="Fonseca B.C."/>
            <person name="Guazzaroni M.E."/>
            <person name="Riano-Pachon D.M."/>
            <person name="Reginatto V."/>
        </authorList>
    </citation>
    <scope>NUCLEOTIDE SEQUENCE [LARGE SCALE GENOMIC DNA]</scope>
    <source>
        <strain evidence="2 3">Br21</strain>
    </source>
</reference>
<proteinExistence type="predicted"/>
<protein>
    <recommendedName>
        <fullName evidence="1">HNH nuclease domain-containing protein</fullName>
    </recommendedName>
</protein>
<dbReference type="Proteomes" id="UP000190959">
    <property type="component" value="Unassembled WGS sequence"/>
</dbReference>
<dbReference type="RefSeq" id="WP_078114959.1">
    <property type="nucleotide sequence ID" value="NZ_MWMH01000002.1"/>
</dbReference>
<comment type="caution">
    <text evidence="2">The sequence shown here is derived from an EMBL/GenBank/DDBJ whole genome shotgun (WGS) entry which is preliminary data.</text>
</comment>
<accession>A0A1S9N994</accession>
<evidence type="ECO:0000259" key="1">
    <source>
        <dbReference type="Pfam" id="PF13391"/>
    </source>
</evidence>
<evidence type="ECO:0000313" key="2">
    <source>
        <dbReference type="EMBL" id="OOP74117.1"/>
    </source>
</evidence>
<feature type="domain" description="HNH nuclease" evidence="1">
    <location>
        <begin position="435"/>
        <end position="487"/>
    </location>
</feature>
<gene>
    <name evidence="2" type="ORF">CBEIBR21_06360</name>
</gene>